<keyword evidence="2 3" id="KW-0238">DNA-binding</keyword>
<feature type="domain" description="Homeobox" evidence="5">
    <location>
        <begin position="9"/>
        <end position="69"/>
    </location>
</feature>
<dbReference type="Proteomes" id="UP000772434">
    <property type="component" value="Unassembled WGS sequence"/>
</dbReference>
<evidence type="ECO:0000256" key="3">
    <source>
        <dbReference type="RuleBase" id="RU000682"/>
    </source>
</evidence>
<dbReference type="SMART" id="SM00389">
    <property type="entry name" value="HOX"/>
    <property type="match status" value="1"/>
</dbReference>
<keyword evidence="2 3" id="KW-0371">Homeobox</keyword>
<dbReference type="InterPro" id="IPR009057">
    <property type="entry name" value="Homeodomain-like_sf"/>
</dbReference>
<name>A0A9P5Q138_9AGAR</name>
<feature type="compositionally biased region" description="Polar residues" evidence="4">
    <location>
        <begin position="105"/>
        <end position="119"/>
    </location>
</feature>
<evidence type="ECO:0000313" key="6">
    <source>
        <dbReference type="EMBL" id="KAF9072005.1"/>
    </source>
</evidence>
<proteinExistence type="predicted"/>
<dbReference type="AlphaFoldDB" id="A0A9P5Q138"/>
<dbReference type="CDD" id="cd00086">
    <property type="entry name" value="homeodomain"/>
    <property type="match status" value="1"/>
</dbReference>
<dbReference type="PROSITE" id="PS50071">
    <property type="entry name" value="HOMEOBOX_2"/>
    <property type="match status" value="1"/>
</dbReference>
<comment type="subcellular location">
    <subcellularLocation>
        <location evidence="1 2 3">Nucleus</location>
    </subcellularLocation>
</comment>
<evidence type="ECO:0000256" key="2">
    <source>
        <dbReference type="PROSITE-ProRule" id="PRU00108"/>
    </source>
</evidence>
<dbReference type="GO" id="GO:0000976">
    <property type="term" value="F:transcription cis-regulatory region binding"/>
    <property type="evidence" value="ECO:0007669"/>
    <property type="project" value="TreeGrafter"/>
</dbReference>
<dbReference type="GO" id="GO:0006355">
    <property type="term" value="P:regulation of DNA-templated transcription"/>
    <property type="evidence" value="ECO:0007669"/>
    <property type="project" value="TreeGrafter"/>
</dbReference>
<evidence type="ECO:0000313" key="7">
    <source>
        <dbReference type="Proteomes" id="UP000772434"/>
    </source>
</evidence>
<accession>A0A9P5Q138</accession>
<dbReference type="EMBL" id="JADNRY010000028">
    <property type="protein sequence ID" value="KAF9072005.1"/>
    <property type="molecule type" value="Genomic_DNA"/>
</dbReference>
<protein>
    <recommendedName>
        <fullName evidence="5">Homeobox domain-containing protein</fullName>
    </recommendedName>
</protein>
<keyword evidence="2 3" id="KW-0539">Nucleus</keyword>
<evidence type="ECO:0000256" key="4">
    <source>
        <dbReference type="SAM" id="MobiDB-lite"/>
    </source>
</evidence>
<sequence length="239" mass="27055">MTSVDSFDDATRRTRKRFNNVQLMMLENLFHHNSHPSRQERETVARAGNMEIKSVTIWFQNKRQTERKSSTPACIRLNRSSPISAPYTFAPVTMQPLVTRPSLDQIASRSELPQSTPRTPTRRHDPALPIWEAMPSSPLFPIASPPAKDFVEFGKRKRTRTLEWACARRRMLVKSGDRVVEEDEDDPFCPKPSFSRSDSSSTASTDKEEWVADSEGNVYPGVEDDMLKAALALCGLGRS</sequence>
<feature type="DNA-binding region" description="Homeobox" evidence="2">
    <location>
        <begin position="11"/>
        <end position="70"/>
    </location>
</feature>
<feature type="compositionally biased region" description="Low complexity" evidence="4">
    <location>
        <begin position="193"/>
        <end position="204"/>
    </location>
</feature>
<organism evidence="6 7">
    <name type="scientific">Rhodocollybia butyracea</name>
    <dbReference type="NCBI Taxonomy" id="206335"/>
    <lineage>
        <taxon>Eukaryota</taxon>
        <taxon>Fungi</taxon>
        <taxon>Dikarya</taxon>
        <taxon>Basidiomycota</taxon>
        <taxon>Agaricomycotina</taxon>
        <taxon>Agaricomycetes</taxon>
        <taxon>Agaricomycetidae</taxon>
        <taxon>Agaricales</taxon>
        <taxon>Marasmiineae</taxon>
        <taxon>Omphalotaceae</taxon>
        <taxon>Rhodocollybia</taxon>
    </lineage>
</organism>
<dbReference type="Gene3D" id="1.10.10.60">
    <property type="entry name" value="Homeodomain-like"/>
    <property type="match status" value="1"/>
</dbReference>
<dbReference type="SUPFAM" id="SSF46689">
    <property type="entry name" value="Homeodomain-like"/>
    <property type="match status" value="1"/>
</dbReference>
<feature type="region of interest" description="Disordered" evidence="4">
    <location>
        <begin position="103"/>
        <end position="123"/>
    </location>
</feature>
<comment type="caution">
    <text evidence="6">The sequence shown here is derived from an EMBL/GenBank/DDBJ whole genome shotgun (WGS) entry which is preliminary data.</text>
</comment>
<keyword evidence="7" id="KW-1185">Reference proteome</keyword>
<reference evidence="6" key="1">
    <citation type="submission" date="2020-11" db="EMBL/GenBank/DDBJ databases">
        <authorList>
            <consortium name="DOE Joint Genome Institute"/>
            <person name="Ahrendt S."/>
            <person name="Riley R."/>
            <person name="Andreopoulos W."/>
            <person name="Labutti K."/>
            <person name="Pangilinan J."/>
            <person name="Ruiz-Duenas F.J."/>
            <person name="Barrasa J.M."/>
            <person name="Sanchez-Garcia M."/>
            <person name="Camarero S."/>
            <person name="Miyauchi S."/>
            <person name="Serrano A."/>
            <person name="Linde D."/>
            <person name="Babiker R."/>
            <person name="Drula E."/>
            <person name="Ayuso-Fernandez I."/>
            <person name="Pacheco R."/>
            <person name="Padilla G."/>
            <person name="Ferreira P."/>
            <person name="Barriuso J."/>
            <person name="Kellner H."/>
            <person name="Castanera R."/>
            <person name="Alfaro M."/>
            <person name="Ramirez L."/>
            <person name="Pisabarro A.G."/>
            <person name="Kuo A."/>
            <person name="Tritt A."/>
            <person name="Lipzen A."/>
            <person name="He G."/>
            <person name="Yan M."/>
            <person name="Ng V."/>
            <person name="Cullen D."/>
            <person name="Martin F."/>
            <person name="Rosso M.-N."/>
            <person name="Henrissat B."/>
            <person name="Hibbett D."/>
            <person name="Martinez A.T."/>
            <person name="Grigoriev I.V."/>
        </authorList>
    </citation>
    <scope>NUCLEOTIDE SEQUENCE</scope>
    <source>
        <strain evidence="6">AH 40177</strain>
    </source>
</reference>
<gene>
    <name evidence="6" type="ORF">BDP27DRAFT_1361438</name>
</gene>
<dbReference type="PANTHER" id="PTHR24323">
    <property type="entry name" value="CEH-10 HOMEODOMAIN-CONTAINING HOMOLOG"/>
    <property type="match status" value="1"/>
</dbReference>
<dbReference type="InterPro" id="IPR001356">
    <property type="entry name" value="HD"/>
</dbReference>
<dbReference type="OrthoDB" id="6159439at2759"/>
<dbReference type="PANTHER" id="PTHR24323:SF7">
    <property type="entry name" value="HOMEOBOX DOMAIN-CONTAINING PROTEIN"/>
    <property type="match status" value="1"/>
</dbReference>
<dbReference type="Pfam" id="PF00046">
    <property type="entry name" value="Homeodomain"/>
    <property type="match status" value="1"/>
</dbReference>
<dbReference type="GO" id="GO:0005634">
    <property type="term" value="C:nucleus"/>
    <property type="evidence" value="ECO:0007669"/>
    <property type="project" value="UniProtKB-SubCell"/>
</dbReference>
<evidence type="ECO:0000259" key="5">
    <source>
        <dbReference type="PROSITE" id="PS50071"/>
    </source>
</evidence>
<evidence type="ECO:0000256" key="1">
    <source>
        <dbReference type="ARBA" id="ARBA00004123"/>
    </source>
</evidence>
<feature type="region of interest" description="Disordered" evidence="4">
    <location>
        <begin position="176"/>
        <end position="212"/>
    </location>
</feature>
<dbReference type="InterPro" id="IPR051775">
    <property type="entry name" value="Homeobox_domain"/>
</dbReference>